<keyword evidence="1" id="KW-0805">Transcription regulation</keyword>
<dbReference type="GO" id="GO:0003700">
    <property type="term" value="F:DNA-binding transcription factor activity"/>
    <property type="evidence" value="ECO:0007669"/>
    <property type="project" value="InterPro"/>
</dbReference>
<sequence>MLKDLMNKYYDELSENDLYVINYVLNHIEECKKMSILELSEACTISKSSILRMTQKIGFSGFSEFKYFLKNEPKQLETNLDYFTMQIKEIEMTRKLYKNIHTEAIYEQISNADTIYGFASGWGQRNALEELSRQFVSNNKKMYIIPAETEFDFLLPKMTQSDLVIVISLSGDVKNIVGQLRQLSVKSIPTLSITSFNNNHLATLSTYNIYYESFELGQHFDIEHRSLLGLFTAIDSIYRGYLEYTIRKKEMKDQRGD</sequence>
<dbReference type="PANTHER" id="PTHR30514:SF1">
    <property type="entry name" value="HTH-TYPE TRANSCRIPTIONAL REGULATOR HEXR-RELATED"/>
    <property type="match status" value="1"/>
</dbReference>
<dbReference type="InterPro" id="IPR009057">
    <property type="entry name" value="Homeodomain-like_sf"/>
</dbReference>
<dbReference type="SUPFAM" id="SSF53697">
    <property type="entry name" value="SIS domain"/>
    <property type="match status" value="1"/>
</dbReference>
<reference evidence="5" key="1">
    <citation type="submission" date="2021-04" db="EMBL/GenBank/DDBJ databases">
        <title>Genomic analysis of electroactive and textile dye degrading Bacillus circulans strain: DC10 isolated from constructed wetland-microbial fuel cells treating textile dye wastewaters.</title>
        <authorList>
            <person name="Patel D.U."/>
            <person name="Desai C.R."/>
        </authorList>
    </citation>
    <scope>NUCLEOTIDE SEQUENCE</scope>
    <source>
        <strain evidence="5">DC10</strain>
    </source>
</reference>
<evidence type="ECO:0000256" key="2">
    <source>
        <dbReference type="ARBA" id="ARBA00023125"/>
    </source>
</evidence>
<dbReference type="PROSITE" id="PS51071">
    <property type="entry name" value="HTH_RPIR"/>
    <property type="match status" value="1"/>
</dbReference>
<evidence type="ECO:0000256" key="1">
    <source>
        <dbReference type="ARBA" id="ARBA00023015"/>
    </source>
</evidence>
<organism evidence="5">
    <name type="scientific">Niallia circulans</name>
    <name type="common">Bacillus circulans</name>
    <dbReference type="NCBI Taxonomy" id="1397"/>
    <lineage>
        <taxon>Bacteria</taxon>
        <taxon>Bacillati</taxon>
        <taxon>Bacillota</taxon>
        <taxon>Bacilli</taxon>
        <taxon>Bacillales</taxon>
        <taxon>Bacillaceae</taxon>
        <taxon>Niallia</taxon>
    </lineage>
</organism>
<dbReference type="InterPro" id="IPR036388">
    <property type="entry name" value="WH-like_DNA-bd_sf"/>
</dbReference>
<dbReference type="Gene3D" id="1.10.10.10">
    <property type="entry name" value="Winged helix-like DNA-binding domain superfamily/Winged helix DNA-binding domain"/>
    <property type="match status" value="1"/>
</dbReference>
<gene>
    <name evidence="5" type="ORF">KD144_09385</name>
</gene>
<dbReference type="RefSeq" id="WP_212118589.1">
    <property type="nucleotide sequence ID" value="NZ_JAGTPX020000008.1"/>
</dbReference>
<dbReference type="InterPro" id="IPR046348">
    <property type="entry name" value="SIS_dom_sf"/>
</dbReference>
<dbReference type="Pfam" id="PF01380">
    <property type="entry name" value="SIS"/>
    <property type="match status" value="1"/>
</dbReference>
<dbReference type="InterPro" id="IPR047640">
    <property type="entry name" value="RpiR-like"/>
</dbReference>
<dbReference type="InterPro" id="IPR001347">
    <property type="entry name" value="SIS_dom"/>
</dbReference>
<proteinExistence type="predicted"/>
<keyword evidence="3" id="KW-0804">Transcription</keyword>
<dbReference type="PANTHER" id="PTHR30514">
    <property type="entry name" value="GLUCOKINASE"/>
    <property type="match status" value="1"/>
</dbReference>
<comment type="caution">
    <text evidence="5">The sequence shown here is derived from an EMBL/GenBank/DDBJ whole genome shotgun (WGS) entry which is preliminary data.</text>
</comment>
<evidence type="ECO:0000256" key="3">
    <source>
        <dbReference type="ARBA" id="ARBA00023163"/>
    </source>
</evidence>
<name>A0A941GGE3_NIACI</name>
<dbReference type="Pfam" id="PF01418">
    <property type="entry name" value="HTH_6"/>
    <property type="match status" value="1"/>
</dbReference>
<protein>
    <submittedName>
        <fullName evidence="5">MurR/RpiR family transcriptional regulator</fullName>
    </submittedName>
</protein>
<dbReference type="AlphaFoldDB" id="A0A941GGE3"/>
<evidence type="ECO:0000313" key="5">
    <source>
        <dbReference type="EMBL" id="MBR8669754.1"/>
    </source>
</evidence>
<accession>A0A941GGE3</accession>
<dbReference type="InterPro" id="IPR035472">
    <property type="entry name" value="RpiR-like_SIS"/>
</dbReference>
<evidence type="ECO:0000259" key="4">
    <source>
        <dbReference type="PROSITE" id="PS51071"/>
    </source>
</evidence>
<dbReference type="GO" id="GO:0097367">
    <property type="term" value="F:carbohydrate derivative binding"/>
    <property type="evidence" value="ECO:0007669"/>
    <property type="project" value="InterPro"/>
</dbReference>
<dbReference type="GO" id="GO:1901135">
    <property type="term" value="P:carbohydrate derivative metabolic process"/>
    <property type="evidence" value="ECO:0007669"/>
    <property type="project" value="InterPro"/>
</dbReference>
<dbReference type="SUPFAM" id="SSF46689">
    <property type="entry name" value="Homeodomain-like"/>
    <property type="match status" value="1"/>
</dbReference>
<dbReference type="InterPro" id="IPR000281">
    <property type="entry name" value="HTH_RpiR"/>
</dbReference>
<dbReference type="Gene3D" id="3.40.50.10490">
    <property type="entry name" value="Glucose-6-phosphate isomerase like protein, domain 1"/>
    <property type="match status" value="1"/>
</dbReference>
<dbReference type="GO" id="GO:0003677">
    <property type="term" value="F:DNA binding"/>
    <property type="evidence" value="ECO:0007669"/>
    <property type="project" value="UniProtKB-KW"/>
</dbReference>
<feature type="domain" description="HTH rpiR-type" evidence="4">
    <location>
        <begin position="1"/>
        <end position="76"/>
    </location>
</feature>
<keyword evidence="2" id="KW-0238">DNA-binding</keyword>
<dbReference type="EMBL" id="JAGTPX010000007">
    <property type="protein sequence ID" value="MBR8669754.1"/>
    <property type="molecule type" value="Genomic_DNA"/>
</dbReference>
<dbReference type="CDD" id="cd05013">
    <property type="entry name" value="SIS_RpiR"/>
    <property type="match status" value="1"/>
</dbReference>